<name>A0A0A9I2B1_ARUDO</name>
<dbReference type="AlphaFoldDB" id="A0A0A9I2B1"/>
<reference evidence="1" key="1">
    <citation type="submission" date="2014-09" db="EMBL/GenBank/DDBJ databases">
        <authorList>
            <person name="Magalhaes I.L.F."/>
            <person name="Oliveira U."/>
            <person name="Santos F.R."/>
            <person name="Vidigal T.H.D.A."/>
            <person name="Brescovit A.D."/>
            <person name="Santos A.J."/>
        </authorList>
    </citation>
    <scope>NUCLEOTIDE SEQUENCE</scope>
    <source>
        <tissue evidence="1">Shoot tissue taken approximately 20 cm above the soil surface</tissue>
    </source>
</reference>
<protein>
    <submittedName>
        <fullName evidence="1">Uncharacterized protein</fullName>
    </submittedName>
</protein>
<reference evidence="1" key="2">
    <citation type="journal article" date="2015" name="Data Brief">
        <title>Shoot transcriptome of the giant reed, Arundo donax.</title>
        <authorList>
            <person name="Barrero R.A."/>
            <person name="Guerrero F.D."/>
            <person name="Moolhuijzen P."/>
            <person name="Goolsby J.A."/>
            <person name="Tidwell J."/>
            <person name="Bellgard S.E."/>
            <person name="Bellgard M.I."/>
        </authorList>
    </citation>
    <scope>NUCLEOTIDE SEQUENCE</scope>
    <source>
        <tissue evidence="1">Shoot tissue taken approximately 20 cm above the soil surface</tissue>
    </source>
</reference>
<accession>A0A0A9I2B1</accession>
<evidence type="ECO:0000313" key="1">
    <source>
        <dbReference type="EMBL" id="JAE39318.1"/>
    </source>
</evidence>
<dbReference type="EMBL" id="GBRH01158578">
    <property type="protein sequence ID" value="JAE39318.1"/>
    <property type="molecule type" value="Transcribed_RNA"/>
</dbReference>
<organism evidence="1">
    <name type="scientific">Arundo donax</name>
    <name type="common">Giant reed</name>
    <name type="synonym">Donax arundinaceus</name>
    <dbReference type="NCBI Taxonomy" id="35708"/>
    <lineage>
        <taxon>Eukaryota</taxon>
        <taxon>Viridiplantae</taxon>
        <taxon>Streptophyta</taxon>
        <taxon>Embryophyta</taxon>
        <taxon>Tracheophyta</taxon>
        <taxon>Spermatophyta</taxon>
        <taxon>Magnoliopsida</taxon>
        <taxon>Liliopsida</taxon>
        <taxon>Poales</taxon>
        <taxon>Poaceae</taxon>
        <taxon>PACMAD clade</taxon>
        <taxon>Arundinoideae</taxon>
        <taxon>Arundineae</taxon>
        <taxon>Arundo</taxon>
    </lineage>
</organism>
<proteinExistence type="predicted"/>
<sequence length="32" mass="3727">MKLKDSSFGVPDKIYYATISLKLRRHAIFSLQ</sequence>